<dbReference type="VEuPathDB" id="FungiDB:ASPZODRAFT_135227"/>
<dbReference type="PANTHER" id="PTHR48081">
    <property type="entry name" value="AB HYDROLASE SUPERFAMILY PROTEIN C4A8.06C"/>
    <property type="match status" value="1"/>
</dbReference>
<dbReference type="STRING" id="1073090.A0A1L9SB52"/>
<accession>A0A1L9SB52</accession>
<keyword evidence="4" id="KW-1185">Reference proteome</keyword>
<dbReference type="InterPro" id="IPR029058">
    <property type="entry name" value="AB_hydrolase_fold"/>
</dbReference>
<feature type="domain" description="Alpha/beta hydrolase fold-3" evidence="2">
    <location>
        <begin position="130"/>
        <end position="358"/>
    </location>
</feature>
<gene>
    <name evidence="3" type="ORF">ASPZODRAFT_135227</name>
</gene>
<evidence type="ECO:0000313" key="4">
    <source>
        <dbReference type="Proteomes" id="UP000184188"/>
    </source>
</evidence>
<evidence type="ECO:0000259" key="2">
    <source>
        <dbReference type="Pfam" id="PF07859"/>
    </source>
</evidence>
<dbReference type="RefSeq" id="XP_022578913.1">
    <property type="nucleotide sequence ID" value="XM_022723731.1"/>
</dbReference>
<keyword evidence="1" id="KW-0378">Hydrolase</keyword>
<organism evidence="3 4">
    <name type="scientific">Penicilliopsis zonata CBS 506.65</name>
    <dbReference type="NCBI Taxonomy" id="1073090"/>
    <lineage>
        <taxon>Eukaryota</taxon>
        <taxon>Fungi</taxon>
        <taxon>Dikarya</taxon>
        <taxon>Ascomycota</taxon>
        <taxon>Pezizomycotina</taxon>
        <taxon>Eurotiomycetes</taxon>
        <taxon>Eurotiomycetidae</taxon>
        <taxon>Eurotiales</taxon>
        <taxon>Aspergillaceae</taxon>
        <taxon>Penicilliopsis</taxon>
    </lineage>
</organism>
<evidence type="ECO:0000313" key="3">
    <source>
        <dbReference type="EMBL" id="OJJ44403.1"/>
    </source>
</evidence>
<name>A0A1L9SB52_9EURO</name>
<dbReference type="AlphaFoldDB" id="A0A1L9SB52"/>
<dbReference type="InterPro" id="IPR050300">
    <property type="entry name" value="GDXG_lipolytic_enzyme"/>
</dbReference>
<proteinExistence type="predicted"/>
<dbReference type="GO" id="GO:0016787">
    <property type="term" value="F:hydrolase activity"/>
    <property type="evidence" value="ECO:0007669"/>
    <property type="project" value="UniProtKB-KW"/>
</dbReference>
<dbReference type="PANTHER" id="PTHR48081:SF11">
    <property type="entry name" value="ALPHA_BETA HYDROLASE FOLD-3 DOMAIN-CONTAINING PROTEIN-RELATED"/>
    <property type="match status" value="1"/>
</dbReference>
<dbReference type="EMBL" id="KV878348">
    <property type="protein sequence ID" value="OJJ44403.1"/>
    <property type="molecule type" value="Genomic_DNA"/>
</dbReference>
<reference evidence="4" key="1">
    <citation type="journal article" date="2017" name="Genome Biol.">
        <title>Comparative genomics reveals high biological diversity and specific adaptations in the industrially and medically important fungal genus Aspergillus.</title>
        <authorList>
            <person name="de Vries R.P."/>
            <person name="Riley R."/>
            <person name="Wiebenga A."/>
            <person name="Aguilar-Osorio G."/>
            <person name="Amillis S."/>
            <person name="Uchima C.A."/>
            <person name="Anderluh G."/>
            <person name="Asadollahi M."/>
            <person name="Askin M."/>
            <person name="Barry K."/>
            <person name="Battaglia E."/>
            <person name="Bayram O."/>
            <person name="Benocci T."/>
            <person name="Braus-Stromeyer S.A."/>
            <person name="Caldana C."/>
            <person name="Canovas D."/>
            <person name="Cerqueira G.C."/>
            <person name="Chen F."/>
            <person name="Chen W."/>
            <person name="Choi C."/>
            <person name="Clum A."/>
            <person name="Dos Santos R.A."/>
            <person name="Damasio A.R."/>
            <person name="Diallinas G."/>
            <person name="Emri T."/>
            <person name="Fekete E."/>
            <person name="Flipphi M."/>
            <person name="Freyberg S."/>
            <person name="Gallo A."/>
            <person name="Gournas C."/>
            <person name="Habgood R."/>
            <person name="Hainaut M."/>
            <person name="Harispe M.L."/>
            <person name="Henrissat B."/>
            <person name="Hilden K.S."/>
            <person name="Hope R."/>
            <person name="Hossain A."/>
            <person name="Karabika E."/>
            <person name="Karaffa L."/>
            <person name="Karanyi Z."/>
            <person name="Krasevec N."/>
            <person name="Kuo A."/>
            <person name="Kusch H."/>
            <person name="LaButti K."/>
            <person name="Lagendijk E.L."/>
            <person name="Lapidus A."/>
            <person name="Levasseur A."/>
            <person name="Lindquist E."/>
            <person name="Lipzen A."/>
            <person name="Logrieco A.F."/>
            <person name="MacCabe A."/>
            <person name="Maekelae M.R."/>
            <person name="Malavazi I."/>
            <person name="Melin P."/>
            <person name="Meyer V."/>
            <person name="Mielnichuk N."/>
            <person name="Miskei M."/>
            <person name="Molnar A.P."/>
            <person name="Mule G."/>
            <person name="Ngan C.Y."/>
            <person name="Orejas M."/>
            <person name="Orosz E."/>
            <person name="Ouedraogo J.P."/>
            <person name="Overkamp K.M."/>
            <person name="Park H.-S."/>
            <person name="Perrone G."/>
            <person name="Piumi F."/>
            <person name="Punt P.J."/>
            <person name="Ram A.F."/>
            <person name="Ramon A."/>
            <person name="Rauscher S."/>
            <person name="Record E."/>
            <person name="Riano-Pachon D.M."/>
            <person name="Robert V."/>
            <person name="Roehrig J."/>
            <person name="Ruller R."/>
            <person name="Salamov A."/>
            <person name="Salih N.S."/>
            <person name="Samson R.A."/>
            <person name="Sandor E."/>
            <person name="Sanguinetti M."/>
            <person name="Schuetze T."/>
            <person name="Sepcic K."/>
            <person name="Shelest E."/>
            <person name="Sherlock G."/>
            <person name="Sophianopoulou V."/>
            <person name="Squina F.M."/>
            <person name="Sun H."/>
            <person name="Susca A."/>
            <person name="Todd R.B."/>
            <person name="Tsang A."/>
            <person name="Unkles S.E."/>
            <person name="van de Wiele N."/>
            <person name="van Rossen-Uffink D."/>
            <person name="Oliveira J.V."/>
            <person name="Vesth T.C."/>
            <person name="Visser J."/>
            <person name="Yu J.-H."/>
            <person name="Zhou M."/>
            <person name="Andersen M.R."/>
            <person name="Archer D.B."/>
            <person name="Baker S.E."/>
            <person name="Benoit I."/>
            <person name="Brakhage A.A."/>
            <person name="Braus G.H."/>
            <person name="Fischer R."/>
            <person name="Frisvad J.C."/>
            <person name="Goldman G.H."/>
            <person name="Houbraken J."/>
            <person name="Oakley B."/>
            <person name="Pocsi I."/>
            <person name="Scazzocchio C."/>
            <person name="Seiboth B."/>
            <person name="vanKuyk P.A."/>
            <person name="Wortman J."/>
            <person name="Dyer P.S."/>
            <person name="Grigoriev I.V."/>
        </authorList>
    </citation>
    <scope>NUCLEOTIDE SEQUENCE [LARGE SCALE GENOMIC DNA]</scope>
    <source>
        <strain evidence="4">CBS 506.65</strain>
    </source>
</reference>
<sequence length="402" mass="44417">MEDLPEPNPVPRLTTSNRFQVLITYLFRIPWVTVTTLARRWSPFSTYKPPPLREHLFRHVMTCIGNNTPPGVGWIIDRNGDKLLSSTRYAHLRSQIYRPVRTPEFAGFWFCRGLSSEVLDPQTADLVLYQIHGGGYVAGHPGASAPEHLFVAEILAQQGISTAIFSLDYTLAPKATLPTSINEAVTAYDWLTGPVNKIDPAKIFVIGESAGGHLVISLLTALHERSSRSSSCTGKETPPSSTKPAAAFLVSPWVNLYTSHPRVLSLYWEERLFKISLDKSCDMVLKGTPSEFESVYGNFAVDNDKRASWKDILPAQTWVSAGSEELVFRYDIEDFVDHAKRDGATISLDIKEGANHTWQCAEASAQHSKLLAMKPGEMDSTLMAGYQAIASAMAGFIGGRNN</sequence>
<dbReference type="InterPro" id="IPR013094">
    <property type="entry name" value="AB_hydrolase_3"/>
</dbReference>
<dbReference type="GeneID" id="34610196"/>
<dbReference type="Proteomes" id="UP000184188">
    <property type="component" value="Unassembled WGS sequence"/>
</dbReference>
<dbReference type="OrthoDB" id="2152029at2759"/>
<dbReference type="Gene3D" id="3.40.50.1820">
    <property type="entry name" value="alpha/beta hydrolase"/>
    <property type="match status" value="1"/>
</dbReference>
<dbReference type="SUPFAM" id="SSF53474">
    <property type="entry name" value="alpha/beta-Hydrolases"/>
    <property type="match status" value="1"/>
</dbReference>
<evidence type="ECO:0000256" key="1">
    <source>
        <dbReference type="ARBA" id="ARBA00022801"/>
    </source>
</evidence>
<dbReference type="Pfam" id="PF07859">
    <property type="entry name" value="Abhydrolase_3"/>
    <property type="match status" value="1"/>
</dbReference>
<protein>
    <recommendedName>
        <fullName evidence="2">Alpha/beta hydrolase fold-3 domain-containing protein</fullName>
    </recommendedName>
</protein>